<dbReference type="SUPFAM" id="SSF47769">
    <property type="entry name" value="SAM/Pointed domain"/>
    <property type="match status" value="1"/>
</dbReference>
<accession>A0A0P7BH46</accession>
<feature type="compositionally biased region" description="Polar residues" evidence="14">
    <location>
        <begin position="60"/>
        <end position="70"/>
    </location>
</feature>
<dbReference type="InterPro" id="IPR013761">
    <property type="entry name" value="SAM/pointed_sf"/>
</dbReference>
<gene>
    <name evidence="16" type="ORF">AK830_g286</name>
</gene>
<comment type="subcellular location">
    <subcellularLocation>
        <location evidence="1">Cytoplasm</location>
        <location evidence="1">P-body</location>
    </subcellularLocation>
    <subcellularLocation>
        <location evidence="2">Cytoplasm</location>
        <location evidence="2">Cytosol</location>
    </subcellularLocation>
</comment>
<feature type="region of interest" description="Disordered" evidence="14">
    <location>
        <begin position="513"/>
        <end position="551"/>
    </location>
</feature>
<feature type="compositionally biased region" description="Basic residues" evidence="14">
    <location>
        <begin position="1155"/>
        <end position="1168"/>
    </location>
</feature>
<proteinExistence type="inferred from homology"/>
<dbReference type="GO" id="GO:0003729">
    <property type="term" value="F:mRNA binding"/>
    <property type="evidence" value="ECO:0007669"/>
    <property type="project" value="InterPro"/>
</dbReference>
<organism evidence="16 17">
    <name type="scientific">Neonectria ditissima</name>
    <dbReference type="NCBI Taxonomy" id="78410"/>
    <lineage>
        <taxon>Eukaryota</taxon>
        <taxon>Fungi</taxon>
        <taxon>Dikarya</taxon>
        <taxon>Ascomycota</taxon>
        <taxon>Pezizomycotina</taxon>
        <taxon>Sordariomycetes</taxon>
        <taxon>Hypocreomycetidae</taxon>
        <taxon>Hypocreales</taxon>
        <taxon>Nectriaceae</taxon>
        <taxon>Neonectria</taxon>
    </lineage>
</organism>
<feature type="compositionally biased region" description="Basic and acidic residues" evidence="14">
    <location>
        <begin position="519"/>
        <end position="528"/>
    </location>
</feature>
<comment type="similarity">
    <text evidence="3">Belongs to the VTS1 family.</text>
</comment>
<evidence type="ECO:0000256" key="13">
    <source>
        <dbReference type="PROSITE-ProRule" id="PRU00339"/>
    </source>
</evidence>
<name>A0A0P7BH46_9HYPO</name>
<comment type="caution">
    <text evidence="16">The sequence shown here is derived from an EMBL/GenBank/DDBJ whole genome shotgun (WGS) entry which is preliminary data.</text>
</comment>
<dbReference type="GO" id="GO:0000166">
    <property type="term" value="F:nucleotide binding"/>
    <property type="evidence" value="ECO:0007669"/>
    <property type="project" value="UniProtKB-KW"/>
</dbReference>
<evidence type="ECO:0000256" key="12">
    <source>
        <dbReference type="ARBA" id="ARBA00073291"/>
    </source>
</evidence>
<dbReference type="Pfam" id="PF07647">
    <property type="entry name" value="SAM_2"/>
    <property type="match status" value="1"/>
</dbReference>
<dbReference type="InterPro" id="IPR001660">
    <property type="entry name" value="SAM"/>
</dbReference>
<feature type="compositionally biased region" description="Basic residues" evidence="14">
    <location>
        <begin position="689"/>
        <end position="699"/>
    </location>
</feature>
<dbReference type="EMBL" id="LKCW01000002">
    <property type="protein sequence ID" value="KPM46267.1"/>
    <property type="molecule type" value="Genomic_DNA"/>
</dbReference>
<comment type="subunit">
    <text evidence="9">Monomer. Binds to RNA.</text>
</comment>
<evidence type="ECO:0000256" key="2">
    <source>
        <dbReference type="ARBA" id="ARBA00004514"/>
    </source>
</evidence>
<dbReference type="GO" id="GO:0000127">
    <property type="term" value="C:transcription factor TFIIIC complex"/>
    <property type="evidence" value="ECO:0007669"/>
    <property type="project" value="TreeGrafter"/>
</dbReference>
<evidence type="ECO:0000256" key="9">
    <source>
        <dbReference type="ARBA" id="ARBA00024046"/>
    </source>
</evidence>
<feature type="compositionally biased region" description="Basic and acidic residues" evidence="14">
    <location>
        <begin position="1170"/>
        <end position="1182"/>
    </location>
</feature>
<dbReference type="Pfam" id="PF13432">
    <property type="entry name" value="TPR_16"/>
    <property type="match status" value="1"/>
</dbReference>
<keyword evidence="17" id="KW-1185">Reference proteome</keyword>
<dbReference type="STRING" id="78410.A0A0P7BH46"/>
<dbReference type="OrthoDB" id="9991317at2759"/>
<feature type="region of interest" description="Disordered" evidence="14">
    <location>
        <begin position="1"/>
        <end position="79"/>
    </location>
</feature>
<comment type="function">
    <text evidence="11">RNA-binding protein involved in post-transcriptional regulation through transcript degradation.</text>
</comment>
<dbReference type="PANTHER" id="PTHR23082:SF0">
    <property type="entry name" value="GENERAL TRANSCRIPTION FACTOR 3C POLYPEPTIDE 3"/>
    <property type="match status" value="1"/>
</dbReference>
<dbReference type="PROSITE" id="PS50005">
    <property type="entry name" value="TPR"/>
    <property type="match status" value="2"/>
</dbReference>
<feature type="region of interest" description="Disordered" evidence="14">
    <location>
        <begin position="229"/>
        <end position="315"/>
    </location>
</feature>
<dbReference type="SMART" id="SM00454">
    <property type="entry name" value="SAM"/>
    <property type="match status" value="1"/>
</dbReference>
<dbReference type="GO" id="GO:0000932">
    <property type="term" value="C:P-body"/>
    <property type="evidence" value="ECO:0007669"/>
    <property type="project" value="UniProtKB-SubCell"/>
</dbReference>
<dbReference type="Proteomes" id="UP000050424">
    <property type="component" value="Unassembled WGS sequence"/>
</dbReference>
<dbReference type="SUPFAM" id="SSF48452">
    <property type="entry name" value="TPR-like"/>
    <property type="match status" value="2"/>
</dbReference>
<evidence type="ECO:0000256" key="8">
    <source>
        <dbReference type="ARBA" id="ARBA00022927"/>
    </source>
</evidence>
<dbReference type="PROSITE" id="PS50105">
    <property type="entry name" value="SAM_DOMAIN"/>
    <property type="match status" value="1"/>
</dbReference>
<evidence type="ECO:0000256" key="7">
    <source>
        <dbReference type="ARBA" id="ARBA00022884"/>
    </source>
</evidence>
<dbReference type="GO" id="GO:0015031">
    <property type="term" value="P:protein transport"/>
    <property type="evidence" value="ECO:0007669"/>
    <property type="project" value="UniProtKB-KW"/>
</dbReference>
<dbReference type="InterPro" id="IPR039340">
    <property type="entry name" value="Tfc4/TFIIIC-102/Sfc4"/>
</dbReference>
<feature type="region of interest" description="Disordered" evidence="14">
    <location>
        <begin position="670"/>
        <end position="702"/>
    </location>
</feature>
<feature type="repeat" description="TPR" evidence="13">
    <location>
        <begin position="1047"/>
        <end position="1080"/>
    </location>
</feature>
<feature type="compositionally biased region" description="Polar residues" evidence="14">
    <location>
        <begin position="1"/>
        <end position="24"/>
    </location>
</feature>
<evidence type="ECO:0000256" key="4">
    <source>
        <dbReference type="ARBA" id="ARBA00022448"/>
    </source>
</evidence>
<keyword evidence="7" id="KW-0694">RNA-binding</keyword>
<dbReference type="InterPro" id="IPR019734">
    <property type="entry name" value="TPR_rpt"/>
</dbReference>
<dbReference type="Gene3D" id="1.25.40.10">
    <property type="entry name" value="Tetratricopeptide repeat domain"/>
    <property type="match status" value="4"/>
</dbReference>
<evidence type="ECO:0000256" key="10">
    <source>
        <dbReference type="ARBA" id="ARBA00024136"/>
    </source>
</evidence>
<dbReference type="InterPro" id="IPR011990">
    <property type="entry name" value="TPR-like_helical_dom_sf"/>
</dbReference>
<feature type="region of interest" description="Disordered" evidence="14">
    <location>
        <begin position="1113"/>
        <end position="1183"/>
    </location>
</feature>
<sequence>MSGNHVIGNRNSTPEANTASSLRPPSSRAIGSGHSLRASADMAALSGPLPSSRIRPSSDFYGQTQQNLGPGSSEPDSQDKIAQQWIADIDQYETTLEEMAAATLDQDFKDELSAIEQWFRVLSEAERTAALYALLQQTTQVQIRFFIQVLQQMGKNHPMSGVLSPASFDKDPMSNRLSDAMNKLNVEPARNSMSRNSAISSSKRHSGLDPSTINAMFPDAAAAIATEKAKFTQQTGNPPSSNRNSTAMDPRNSMTGASIANPQDSRDTANPSSPWASGSGDQSGPKGTNTQPPMGQFVQPTSATGLRSPRPQLSNNSAIQSTTLTAPDNNPSDLPLLSPYNAGSGNWASMVNTPMASSFNAANTGGTQADMVANATAMKLAALSTVNNRFALDDVRKYRRARSNDASGNGQMPLSPGPQGINLPGTNVVMINEHGQVLSREQLMAIQAQQQSLGLGGGQRSRPSSPGLAMQSGMSHMAPFTSPQNNGFLSAYDGTSPLMGSGIPSVNLGQMGMSSHEGYLSDHSDMVRGRSPRGRRGSSKPPEDPTDPTLLQDIPSWLRSLRLHKYTDNLKDMKWTELVELDDKALEDRGVNALGARRKMLKVFEQVRAVFRQTFHADANVVTLAKAMDLLRSGDTVERNDGEASDADSDLEELQGDIAKFDETVREFLASQRDETGQPRELRSAPRGRGTRGPRKAAKPRGDITARLAKVNQAFLGGDYSLALDLVFEVIRINAETHQAWTTLSSIFREQGDLSKALSAMVYAAHLRPKDVGGWLRCASFALDTMGNDETENLHTARLCYSAALRADHTNIDARLGKAMVCHKQGHLSAAIAEYKIVLKHRPFDLEIVRKLAEACVDNKHAETAVPAAISAYERFFEHERVIVASDLSHAPWHDVGIFVELFAATGRYLDAIGQLKSLSRWFLGRGPENYWDNWQTDDREWDADDERRAVVSEFGFESYDSGLYGQALPHDLRARLAIYRFRIGDEVEAMRHLWWFDPLADATRDFAADFPFLTFDVAEELAHRGETSLAIKYYEILRDLPGDVDSTVLLQLGRCHSAKGEHATAEEYFLAAIDADEESIDARVELANMYEKAREDEEALILAAEAMALREARDQDHDQGHQFEGPSIPYSSARPEGRVPRRRGVGTGGPNHASGKRLLLRRYRPKRLAGPDKRRQDEQSRAVKLSQQYEIVRNLRQQIKEGRDDLVSAWMASSKELVDDFRSLKKFYTWEKYLNFLGSKSSLEDPDPSQPKTELSRMYERLARTIAPHAGPDGPEQRSTEMDNHRGISFDNWLDLFLDYAIGLAMAHRRDEAYQVCEAARDSTAFQTPEHGFIIHVAWTVCAIYMSDEEKCVATARQLMRDGAMSDSYRMFALLSSLCQSPVSWYTSGPAQKYILRQIKATDDAHEATRINGESTNPSAALAETPLDACLLMLYGHILFTSTSYTYALGYFLRSRALDPNNPMVNLSLGLAYVHYGLKRQSTNRQYLLLQGQTFLSQYAELGYDRESQMNLSSKAEAYYNLGRLFQLLGINFSAAEYYLKAEEEQRGDRVHNELNVIVSYNKVVLLLNNSNKIRLIE</sequence>
<evidence type="ECO:0000256" key="6">
    <source>
        <dbReference type="ARBA" id="ARBA00022741"/>
    </source>
</evidence>
<evidence type="ECO:0000256" key="1">
    <source>
        <dbReference type="ARBA" id="ARBA00004201"/>
    </source>
</evidence>
<dbReference type="SMART" id="SM00028">
    <property type="entry name" value="TPR"/>
    <property type="match status" value="6"/>
</dbReference>
<evidence type="ECO:0000256" key="5">
    <source>
        <dbReference type="ARBA" id="ARBA00022490"/>
    </source>
</evidence>
<dbReference type="InterPro" id="IPR057327">
    <property type="entry name" value="Vts1_dom"/>
</dbReference>
<feature type="compositionally biased region" description="Low complexity" evidence="14">
    <location>
        <begin position="190"/>
        <end position="201"/>
    </location>
</feature>
<keyword evidence="5" id="KW-0963">Cytoplasm</keyword>
<dbReference type="GO" id="GO:0006383">
    <property type="term" value="P:transcription by RNA polymerase III"/>
    <property type="evidence" value="ECO:0007669"/>
    <property type="project" value="InterPro"/>
</dbReference>
<feature type="repeat" description="TPR" evidence="13">
    <location>
        <begin position="738"/>
        <end position="771"/>
    </location>
</feature>
<dbReference type="InterPro" id="IPR037635">
    <property type="entry name" value="VTS1_SAM"/>
</dbReference>
<evidence type="ECO:0000259" key="15">
    <source>
        <dbReference type="PROSITE" id="PS50105"/>
    </source>
</evidence>
<evidence type="ECO:0000256" key="11">
    <source>
        <dbReference type="ARBA" id="ARBA00054767"/>
    </source>
</evidence>
<reference evidence="16 17" key="1">
    <citation type="submission" date="2015-09" db="EMBL/GenBank/DDBJ databases">
        <title>Draft genome of a European isolate of the apple canker pathogen Neonectria ditissima.</title>
        <authorList>
            <person name="Gomez-Cortecero A."/>
            <person name="Harrison R.J."/>
            <person name="Armitage A.D."/>
        </authorList>
    </citation>
    <scope>NUCLEOTIDE SEQUENCE [LARGE SCALE GENOMIC DNA]</scope>
    <source>
        <strain evidence="16 17">R09/05</strain>
    </source>
</reference>
<keyword evidence="4" id="KW-0813">Transport</keyword>
<dbReference type="GO" id="GO:0043488">
    <property type="term" value="P:regulation of mRNA stability"/>
    <property type="evidence" value="ECO:0007669"/>
    <property type="project" value="InterPro"/>
</dbReference>
<feature type="compositionally biased region" description="Polar residues" evidence="14">
    <location>
        <begin position="231"/>
        <end position="315"/>
    </location>
</feature>
<feature type="compositionally biased region" description="Basic and acidic residues" evidence="14">
    <location>
        <begin position="670"/>
        <end position="684"/>
    </location>
</feature>
<keyword evidence="6" id="KW-0547">Nucleotide-binding</keyword>
<feature type="compositionally biased region" description="Basic and acidic residues" evidence="14">
    <location>
        <begin position="1113"/>
        <end position="1122"/>
    </location>
</feature>
<dbReference type="FunFam" id="1.10.150.50:FF:000033">
    <property type="entry name" value="Protein vts1, variant"/>
    <property type="match status" value="1"/>
</dbReference>
<keyword evidence="13" id="KW-0802">TPR repeat</keyword>
<evidence type="ECO:0000256" key="14">
    <source>
        <dbReference type="SAM" id="MobiDB-lite"/>
    </source>
</evidence>
<evidence type="ECO:0000313" key="17">
    <source>
        <dbReference type="Proteomes" id="UP000050424"/>
    </source>
</evidence>
<dbReference type="GO" id="GO:0005829">
    <property type="term" value="C:cytosol"/>
    <property type="evidence" value="ECO:0007669"/>
    <property type="project" value="UniProtKB-SubCell"/>
</dbReference>
<protein>
    <recommendedName>
        <fullName evidence="10">RNA-binding protein VTS1</fullName>
    </recommendedName>
    <alternativeName>
        <fullName evidence="12">RNA-binding protein vts1</fullName>
    </alternativeName>
</protein>
<dbReference type="Pfam" id="PF25479">
    <property type="entry name" value="Vts1"/>
    <property type="match status" value="1"/>
</dbReference>
<dbReference type="CDD" id="cd09556">
    <property type="entry name" value="SAM_VTS1_fungal"/>
    <property type="match status" value="1"/>
</dbReference>
<keyword evidence="8" id="KW-0653">Protein transport</keyword>
<feature type="region of interest" description="Disordered" evidence="14">
    <location>
        <begin position="185"/>
        <end position="213"/>
    </location>
</feature>
<evidence type="ECO:0000313" key="16">
    <source>
        <dbReference type="EMBL" id="KPM46267.1"/>
    </source>
</evidence>
<dbReference type="PANTHER" id="PTHR23082">
    <property type="entry name" value="TRANSCRIPTION INITIATION FACTOR IIIC TFIIIC , POLYPEPTIDE 3-RELATED"/>
    <property type="match status" value="1"/>
</dbReference>
<feature type="domain" description="SAM" evidence="15">
    <location>
        <begin position="549"/>
        <end position="610"/>
    </location>
</feature>
<dbReference type="Gene3D" id="1.10.150.50">
    <property type="entry name" value="Transcription Factor, Ets-1"/>
    <property type="match status" value="1"/>
</dbReference>
<evidence type="ECO:0000256" key="3">
    <source>
        <dbReference type="ARBA" id="ARBA00007325"/>
    </source>
</evidence>